<dbReference type="InterPro" id="IPR036059">
    <property type="entry name" value="TldD/PmbA_sf"/>
</dbReference>
<name>A0A1F7I214_9BACT</name>
<dbReference type="Pfam" id="PF19289">
    <property type="entry name" value="PmbA_TldD_3rd"/>
    <property type="match status" value="1"/>
</dbReference>
<dbReference type="AlphaFoldDB" id="A0A1F7I214"/>
<accession>A0A1F7I214</accession>
<dbReference type="PANTHER" id="PTHR43666:SF1">
    <property type="entry name" value="CONSERVED PROTEIN"/>
    <property type="match status" value="1"/>
</dbReference>
<evidence type="ECO:0000313" key="2">
    <source>
        <dbReference type="EMBL" id="OGK37405.1"/>
    </source>
</evidence>
<dbReference type="GO" id="GO:0006508">
    <property type="term" value="P:proteolysis"/>
    <property type="evidence" value="ECO:0007669"/>
    <property type="project" value="InterPro"/>
</dbReference>
<dbReference type="EMBL" id="MGAC01000042">
    <property type="protein sequence ID" value="OGK37405.1"/>
    <property type="molecule type" value="Genomic_DNA"/>
</dbReference>
<dbReference type="SUPFAM" id="SSF111283">
    <property type="entry name" value="Putative modulator of DNA gyrase, PmbA/TldD"/>
    <property type="match status" value="1"/>
</dbReference>
<reference evidence="2 3" key="1">
    <citation type="journal article" date="2016" name="Nat. Commun.">
        <title>Thousands of microbial genomes shed light on interconnected biogeochemical processes in an aquifer system.</title>
        <authorList>
            <person name="Anantharaman K."/>
            <person name="Brown C.T."/>
            <person name="Hug L.A."/>
            <person name="Sharon I."/>
            <person name="Castelle C.J."/>
            <person name="Probst A.J."/>
            <person name="Thomas B.C."/>
            <person name="Singh A."/>
            <person name="Wilkins M.J."/>
            <person name="Karaoz U."/>
            <person name="Brodie E.L."/>
            <person name="Williams K.H."/>
            <person name="Hubbard S.S."/>
            <person name="Banfield J.F."/>
        </authorList>
    </citation>
    <scope>NUCLEOTIDE SEQUENCE [LARGE SCALE GENOMIC DNA]</scope>
</reference>
<organism evidence="2 3">
    <name type="scientific">Candidatus Roizmanbacteria bacterium RIFCSPHIGHO2_12_FULL_41_11</name>
    <dbReference type="NCBI Taxonomy" id="1802052"/>
    <lineage>
        <taxon>Bacteria</taxon>
        <taxon>Candidatus Roizmaniibacteriota</taxon>
    </lineage>
</organism>
<comment type="caution">
    <text evidence="2">The sequence shown here is derived from an EMBL/GenBank/DDBJ whole genome shotgun (WGS) entry which is preliminary data.</text>
</comment>
<dbReference type="InterPro" id="IPR045569">
    <property type="entry name" value="Metalloprtase-TldD/E_C"/>
</dbReference>
<protein>
    <recommendedName>
        <fullName evidence="1">Metalloprotease TldD/E C-terminal domain-containing protein</fullName>
    </recommendedName>
</protein>
<sequence length="72" mass="8019">MTRDGTFLIKNGKIVAAVKNLRFNQSIPQALQNVVAVENKLTPIASFESEMGINRLPALLIRNWQFSSGTLF</sequence>
<dbReference type="GO" id="GO:0008237">
    <property type="term" value="F:metallopeptidase activity"/>
    <property type="evidence" value="ECO:0007669"/>
    <property type="project" value="InterPro"/>
</dbReference>
<gene>
    <name evidence="2" type="ORF">A3F03_04145</name>
</gene>
<evidence type="ECO:0000313" key="3">
    <source>
        <dbReference type="Proteomes" id="UP000176803"/>
    </source>
</evidence>
<dbReference type="PANTHER" id="PTHR43666">
    <property type="entry name" value="TLDD PROTEIN"/>
    <property type="match status" value="1"/>
</dbReference>
<dbReference type="Proteomes" id="UP000176803">
    <property type="component" value="Unassembled WGS sequence"/>
</dbReference>
<proteinExistence type="predicted"/>
<evidence type="ECO:0000259" key="1">
    <source>
        <dbReference type="Pfam" id="PF19289"/>
    </source>
</evidence>
<feature type="domain" description="Metalloprotease TldD/E C-terminal" evidence="1">
    <location>
        <begin position="4"/>
        <end position="67"/>
    </location>
</feature>